<comment type="caution">
    <text evidence="1">The sequence shown here is derived from an EMBL/GenBank/DDBJ whole genome shotgun (WGS) entry which is preliminary data.</text>
</comment>
<evidence type="ECO:0000313" key="1">
    <source>
        <dbReference type="EMBL" id="GER59495.1"/>
    </source>
</evidence>
<organism evidence="1 2">
    <name type="scientific">Patiriisocius marinus</name>
    <dbReference type="NCBI Taxonomy" id="1397112"/>
    <lineage>
        <taxon>Bacteria</taxon>
        <taxon>Pseudomonadati</taxon>
        <taxon>Bacteroidota</taxon>
        <taxon>Flavobacteriia</taxon>
        <taxon>Flavobacteriales</taxon>
        <taxon>Flavobacteriaceae</taxon>
        <taxon>Patiriisocius</taxon>
    </lineage>
</organism>
<name>A0A5J4IPA5_9FLAO</name>
<dbReference type="AlphaFoldDB" id="A0A5J4IPA5"/>
<keyword evidence="2" id="KW-1185">Reference proteome</keyword>
<accession>A0A5J4IPA5</accession>
<dbReference type="Proteomes" id="UP000326509">
    <property type="component" value="Unassembled WGS sequence"/>
</dbReference>
<sequence length="57" mass="6607">MIENLKKEIKLGVAPIHLLSVKEAKKTIDKKTINKFRISNRYKTNHLQIGTIYKSVI</sequence>
<dbReference type="EMBL" id="BKCG01000003">
    <property type="protein sequence ID" value="GER59495.1"/>
    <property type="molecule type" value="Genomic_DNA"/>
</dbReference>
<reference evidence="1 2" key="1">
    <citation type="submission" date="2019-08" db="EMBL/GenBank/DDBJ databases">
        <title>Draft genome sequence of Ulvibacter marinus type strain NBRC 109484.</title>
        <authorList>
            <person name="Kawano K."/>
            <person name="Ushijima N."/>
            <person name="Kihara M."/>
            <person name="Itoh H."/>
        </authorList>
    </citation>
    <scope>NUCLEOTIDE SEQUENCE [LARGE SCALE GENOMIC DNA]</scope>
    <source>
        <strain evidence="1 2">NBRC 109484</strain>
    </source>
</reference>
<evidence type="ECO:0000313" key="2">
    <source>
        <dbReference type="Proteomes" id="UP000326509"/>
    </source>
</evidence>
<gene>
    <name evidence="1" type="ORF">ULMA_16030</name>
</gene>
<proteinExistence type="predicted"/>
<protein>
    <submittedName>
        <fullName evidence="1">Uncharacterized protein</fullName>
    </submittedName>
</protein>